<dbReference type="Proteomes" id="UP000265540">
    <property type="component" value="Unassembled WGS sequence"/>
</dbReference>
<accession>A0A3A4ZD99</accession>
<organism evidence="1 2">
    <name type="scientific">candidate division WWE3 bacterium</name>
    <dbReference type="NCBI Taxonomy" id="2053526"/>
    <lineage>
        <taxon>Bacteria</taxon>
        <taxon>Katanobacteria</taxon>
    </lineage>
</organism>
<protein>
    <submittedName>
        <fullName evidence="1">Uncharacterized protein</fullName>
    </submittedName>
</protein>
<name>A0A3A4ZD99_UNCKA</name>
<comment type="caution">
    <text evidence="1">The sequence shown here is derived from an EMBL/GenBank/DDBJ whole genome shotgun (WGS) entry which is preliminary data.</text>
</comment>
<evidence type="ECO:0000313" key="1">
    <source>
        <dbReference type="EMBL" id="RJR27204.1"/>
    </source>
</evidence>
<sequence>MKSLILSVWIIKEGLKLDENISFEVDGTTKMLISKINSVHPTVELRLEKTVTINEYQKGLLGKYVYDLRGYLKRYLQAYSAKNGLEYGLSISDEDISNNEIELYEQFREDCEKSGLEPLLKPTGISATAVHDNISGEKLLALGAKMPTDESIVTLVLDWYNVGLVQRFSLNKFMHFFIPLELLATDYISNQKMSWRKEHSDEYRKLKEVTDAILKSVDEGKWTALTSTLSDLPLSTKIERYLKAIFSESEINGFWDNNTYVTFNAKHTWKLYSQMNKISANKSKTDLFNVTRKLIKVRNDIVHYGLRDIENEDIYLIEGILRAIIRKSLS</sequence>
<evidence type="ECO:0000313" key="2">
    <source>
        <dbReference type="Proteomes" id="UP000265540"/>
    </source>
</evidence>
<dbReference type="EMBL" id="QZJF01000015">
    <property type="protein sequence ID" value="RJR27204.1"/>
    <property type="molecule type" value="Genomic_DNA"/>
</dbReference>
<proteinExistence type="predicted"/>
<gene>
    <name evidence="1" type="ORF">C4561_02835</name>
</gene>
<dbReference type="AlphaFoldDB" id="A0A3A4ZD99"/>
<reference evidence="1 2" key="1">
    <citation type="journal article" date="2017" name="ISME J.">
        <title>Energy and carbon metabolisms in a deep terrestrial subsurface fluid microbial community.</title>
        <authorList>
            <person name="Momper L."/>
            <person name="Jungbluth S.P."/>
            <person name="Lee M.D."/>
            <person name="Amend J.P."/>
        </authorList>
    </citation>
    <scope>NUCLEOTIDE SEQUENCE [LARGE SCALE GENOMIC DNA]</scope>
    <source>
        <strain evidence="1">SURF_46</strain>
    </source>
</reference>